<dbReference type="VEuPathDB" id="TriTrypDB:BSAL_03565"/>
<evidence type="ECO:0000256" key="1">
    <source>
        <dbReference type="SAM" id="MobiDB-lite"/>
    </source>
</evidence>
<accession>A0A0S4IN53</accession>
<dbReference type="Proteomes" id="UP000051952">
    <property type="component" value="Unassembled WGS sequence"/>
</dbReference>
<feature type="region of interest" description="Disordered" evidence="1">
    <location>
        <begin position="470"/>
        <end position="514"/>
    </location>
</feature>
<feature type="region of interest" description="Disordered" evidence="1">
    <location>
        <begin position="141"/>
        <end position="173"/>
    </location>
</feature>
<reference evidence="3" key="1">
    <citation type="submission" date="2015-09" db="EMBL/GenBank/DDBJ databases">
        <authorList>
            <consortium name="Pathogen Informatics"/>
        </authorList>
    </citation>
    <scope>NUCLEOTIDE SEQUENCE [LARGE SCALE GENOMIC DNA]</scope>
    <source>
        <strain evidence="3">Lake Konstanz</strain>
    </source>
</reference>
<dbReference type="EMBL" id="CYKH01000193">
    <property type="protein sequence ID" value="CUE77946.1"/>
    <property type="molecule type" value="Genomic_DNA"/>
</dbReference>
<sequence>MRFSDVLFTQAEEMIEISTISARKLPIPHGCEFHFIVTASIGEACVSSAPVKPVLDHRLGSSLTFREQLSLPCNVDGTTIDVRAFGIHLCIRSVCGTMSLGSCICRVSKQWVPVIPVGEAMVSFSVGESLAIVTQPLGSSLEGAKRSRPSTAGPAVRSSATDDPSRRPTTGTLEEMSVVSATSEYSGSLTIGLKSIKGLAISTSTPVSLYVQAQFAMDEGKSSPLEVNPASDGHRGTWPPGSNISFDVLPSNTSRLMTLSVFGAWVRSGQDRPSSAVATGAGTGPHHLIGVCKVDVPTNLGGENQHVLSTLVLSGHPRSQVEVEITLTYLKPRKEGASGRPLSAYPRRAPGASGSGDFTTSARGNLSNSGRQRPQTITADEDDDVLMETSPQKIEGSLNGSTPTQSKVRAKLNAGRRAWGEESQGGTASFETVLLARLEDSIASAVSAATNSVLERLGQLEARVQRSEELLSQLRPPTGAQRPGSGYSAGPRIPKAPSSMSGAASRPSSADSVGGYDVSHSIVTDSQLRTKFHEYDTKHRGLITVPQLIHFYRANSPFGDDEDEARILKYFDYCGIRVRSSEGVSFDDFARLALRLAQR</sequence>
<feature type="compositionally biased region" description="Polar residues" evidence="1">
    <location>
        <begin position="398"/>
        <end position="407"/>
    </location>
</feature>
<gene>
    <name evidence="2" type="ORF">BSAL_03565</name>
</gene>
<evidence type="ECO:0000313" key="3">
    <source>
        <dbReference type="Proteomes" id="UP000051952"/>
    </source>
</evidence>
<protein>
    <recommendedName>
        <fullName evidence="4">EF-hand domain-containing protein</fullName>
    </recommendedName>
</protein>
<evidence type="ECO:0008006" key="4">
    <source>
        <dbReference type="Google" id="ProtNLM"/>
    </source>
</evidence>
<feature type="compositionally biased region" description="Polar residues" evidence="1">
    <location>
        <begin position="158"/>
        <end position="172"/>
    </location>
</feature>
<dbReference type="InterPro" id="IPR011992">
    <property type="entry name" value="EF-hand-dom_pair"/>
</dbReference>
<keyword evidence="3" id="KW-1185">Reference proteome</keyword>
<dbReference type="SUPFAM" id="SSF47473">
    <property type="entry name" value="EF-hand"/>
    <property type="match status" value="1"/>
</dbReference>
<organism evidence="2 3">
    <name type="scientific">Bodo saltans</name>
    <name type="common">Flagellated protozoan</name>
    <dbReference type="NCBI Taxonomy" id="75058"/>
    <lineage>
        <taxon>Eukaryota</taxon>
        <taxon>Discoba</taxon>
        <taxon>Euglenozoa</taxon>
        <taxon>Kinetoplastea</taxon>
        <taxon>Metakinetoplastina</taxon>
        <taxon>Eubodonida</taxon>
        <taxon>Bodonidae</taxon>
        <taxon>Bodo</taxon>
    </lineage>
</organism>
<evidence type="ECO:0000313" key="2">
    <source>
        <dbReference type="EMBL" id="CUE77946.1"/>
    </source>
</evidence>
<feature type="region of interest" description="Disordered" evidence="1">
    <location>
        <begin position="335"/>
        <end position="426"/>
    </location>
</feature>
<feature type="compositionally biased region" description="Polar residues" evidence="1">
    <location>
        <begin position="356"/>
        <end position="378"/>
    </location>
</feature>
<name>A0A0S4IN53_BODSA</name>
<feature type="compositionally biased region" description="Low complexity" evidence="1">
    <location>
        <begin position="496"/>
        <end position="510"/>
    </location>
</feature>
<dbReference type="AlphaFoldDB" id="A0A0S4IN53"/>
<proteinExistence type="predicted"/>